<organism evidence="7 8">
    <name type="scientific">Peribacillus simplex</name>
    <dbReference type="NCBI Taxonomy" id="1478"/>
    <lineage>
        <taxon>Bacteria</taxon>
        <taxon>Bacillati</taxon>
        <taxon>Bacillota</taxon>
        <taxon>Bacilli</taxon>
        <taxon>Bacillales</taxon>
        <taxon>Bacillaceae</taxon>
        <taxon>Peribacillus</taxon>
    </lineage>
</organism>
<evidence type="ECO:0000259" key="5">
    <source>
        <dbReference type="Pfam" id="PF03446"/>
    </source>
</evidence>
<evidence type="ECO:0000313" key="7">
    <source>
        <dbReference type="EMBL" id="MDP1422135.1"/>
    </source>
</evidence>
<dbReference type="InterPro" id="IPR015815">
    <property type="entry name" value="HIBADH-related"/>
</dbReference>
<proteinExistence type="inferred from homology"/>
<evidence type="ECO:0000256" key="2">
    <source>
        <dbReference type="ARBA" id="ARBA00023002"/>
    </source>
</evidence>
<dbReference type="SUPFAM" id="SSF48179">
    <property type="entry name" value="6-phosphogluconate dehydrogenase C-terminal domain-like"/>
    <property type="match status" value="1"/>
</dbReference>
<dbReference type="EC" id="1.1.-.-" evidence="7"/>
<reference evidence="7" key="1">
    <citation type="submission" date="2023-07" db="EMBL/GenBank/DDBJ databases">
        <title>Murine gut Bacillus species.</title>
        <authorList>
            <person name="Gutman E."/>
            <person name="Hashuel R."/>
            <person name="Litvak Y."/>
        </authorList>
    </citation>
    <scope>NUCLEOTIDE SEQUENCE</scope>
    <source>
        <strain evidence="7">RU283</strain>
    </source>
</reference>
<evidence type="ECO:0000256" key="1">
    <source>
        <dbReference type="ARBA" id="ARBA00009080"/>
    </source>
</evidence>
<dbReference type="Pfam" id="PF14833">
    <property type="entry name" value="NAD_binding_11"/>
    <property type="match status" value="1"/>
</dbReference>
<dbReference type="InterPro" id="IPR029154">
    <property type="entry name" value="HIBADH-like_NADP-bd"/>
</dbReference>
<dbReference type="PIRSF" id="PIRSF000103">
    <property type="entry name" value="HIBADH"/>
    <property type="match status" value="1"/>
</dbReference>
<sequence>MSLKHRIGFIGLGNMGLPMAENLISHEYIVYGFDINPTAIVKFQENGGHVCQSIKEVLQHADVIFISLPSPAIVEKTFFEEGIIKYGADNLMIIDTSTVTPELNRKVFTACQKNNLRYLGSPVSGGVIGAVNATLTFMVGGPKVYFEEVQPLLNILGKNLFHVGENPDSGTVIKLINNLMIGFYTQAVGEALTLGENMGLDHERMFEILNVSYGQSRIYERNYKEYIAENNFEPGFTTNLLLKDLKIAKQMAEECEIKLPIGDHLVDWYTQAANEGYGENDMSAVYLMTKKLAEKAIPKKY</sequence>
<accession>A0AA90P5S1</accession>
<feature type="domain" description="3-hydroxyisobutyrate dehydrogenase-like NAD-binding" evidence="6">
    <location>
        <begin position="169"/>
        <end position="286"/>
    </location>
</feature>
<dbReference type="InterPro" id="IPR013328">
    <property type="entry name" value="6PGD_dom2"/>
</dbReference>
<dbReference type="AlphaFoldDB" id="A0AA90P5S1"/>
<evidence type="ECO:0000259" key="6">
    <source>
        <dbReference type="Pfam" id="PF14833"/>
    </source>
</evidence>
<feature type="active site" evidence="4">
    <location>
        <position position="174"/>
    </location>
</feature>
<gene>
    <name evidence="7" type="ORF">Q8G35_28230</name>
</gene>
<dbReference type="PANTHER" id="PTHR22981:SF7">
    <property type="entry name" value="3-HYDROXYISOBUTYRATE DEHYDROGENASE, MITOCHONDRIAL"/>
    <property type="match status" value="1"/>
</dbReference>
<dbReference type="GO" id="GO:0050661">
    <property type="term" value="F:NADP binding"/>
    <property type="evidence" value="ECO:0007669"/>
    <property type="project" value="InterPro"/>
</dbReference>
<dbReference type="GO" id="GO:0051287">
    <property type="term" value="F:NAD binding"/>
    <property type="evidence" value="ECO:0007669"/>
    <property type="project" value="InterPro"/>
</dbReference>
<keyword evidence="3" id="KW-0520">NAD</keyword>
<comment type="similarity">
    <text evidence="1">Belongs to the HIBADH-related family.</text>
</comment>
<evidence type="ECO:0000256" key="4">
    <source>
        <dbReference type="PIRSR" id="PIRSR000103-1"/>
    </source>
</evidence>
<dbReference type="InterPro" id="IPR002204">
    <property type="entry name" value="3-OH-isobutyrate_DH-rel_CS"/>
</dbReference>
<dbReference type="PANTHER" id="PTHR22981">
    <property type="entry name" value="3-HYDROXYISOBUTYRATE DEHYDROGENASE-RELATED"/>
    <property type="match status" value="1"/>
</dbReference>
<dbReference type="EMBL" id="JAUUTP010000069">
    <property type="protein sequence ID" value="MDP1422135.1"/>
    <property type="molecule type" value="Genomic_DNA"/>
</dbReference>
<dbReference type="InterPro" id="IPR008927">
    <property type="entry name" value="6-PGluconate_DH-like_C_sf"/>
</dbReference>
<feature type="domain" description="6-phosphogluconate dehydrogenase NADP-binding" evidence="5">
    <location>
        <begin position="6"/>
        <end position="164"/>
    </location>
</feature>
<dbReference type="Gene3D" id="1.10.1040.10">
    <property type="entry name" value="N-(1-d-carboxylethyl)-l-norvaline Dehydrogenase, domain 2"/>
    <property type="match status" value="1"/>
</dbReference>
<evidence type="ECO:0000313" key="8">
    <source>
        <dbReference type="Proteomes" id="UP001178277"/>
    </source>
</evidence>
<dbReference type="Pfam" id="PF03446">
    <property type="entry name" value="NAD_binding_2"/>
    <property type="match status" value="1"/>
</dbReference>
<dbReference type="InterPro" id="IPR006115">
    <property type="entry name" value="6PGDH_NADP-bd"/>
</dbReference>
<dbReference type="GO" id="GO:0016054">
    <property type="term" value="P:organic acid catabolic process"/>
    <property type="evidence" value="ECO:0007669"/>
    <property type="project" value="UniProtKB-ARBA"/>
</dbReference>
<name>A0AA90P5S1_9BACI</name>
<dbReference type="SUPFAM" id="SSF51735">
    <property type="entry name" value="NAD(P)-binding Rossmann-fold domains"/>
    <property type="match status" value="1"/>
</dbReference>
<dbReference type="InterPro" id="IPR036291">
    <property type="entry name" value="NAD(P)-bd_dom_sf"/>
</dbReference>
<dbReference type="Gene3D" id="3.40.50.720">
    <property type="entry name" value="NAD(P)-binding Rossmann-like Domain"/>
    <property type="match status" value="1"/>
</dbReference>
<evidence type="ECO:0000256" key="3">
    <source>
        <dbReference type="ARBA" id="ARBA00023027"/>
    </source>
</evidence>
<protein>
    <submittedName>
        <fullName evidence="7">NAD(P)-dependent oxidoreductase</fullName>
        <ecNumber evidence="7">1.1.-.-</ecNumber>
    </submittedName>
</protein>
<dbReference type="Proteomes" id="UP001178277">
    <property type="component" value="Unassembled WGS sequence"/>
</dbReference>
<comment type="caution">
    <text evidence="7">The sequence shown here is derived from an EMBL/GenBank/DDBJ whole genome shotgun (WGS) entry which is preliminary data.</text>
</comment>
<dbReference type="RefSeq" id="WP_305163106.1">
    <property type="nucleotide sequence ID" value="NZ_JAUUTP010000069.1"/>
</dbReference>
<dbReference type="GO" id="GO:0016616">
    <property type="term" value="F:oxidoreductase activity, acting on the CH-OH group of donors, NAD or NADP as acceptor"/>
    <property type="evidence" value="ECO:0007669"/>
    <property type="project" value="TreeGrafter"/>
</dbReference>
<dbReference type="PROSITE" id="PS00895">
    <property type="entry name" value="3_HYDROXYISOBUT_DH"/>
    <property type="match status" value="1"/>
</dbReference>
<keyword evidence="2 7" id="KW-0560">Oxidoreductase</keyword>